<keyword evidence="1" id="KW-0732">Signal</keyword>
<dbReference type="GeneID" id="95989652"/>
<comment type="caution">
    <text evidence="2">The sequence shown here is derived from an EMBL/GenBank/DDBJ whole genome shotgun (WGS) entry which is preliminary data.</text>
</comment>
<evidence type="ECO:0000313" key="2">
    <source>
        <dbReference type="EMBL" id="KAL1404992.1"/>
    </source>
</evidence>
<feature type="signal peptide" evidence="1">
    <location>
        <begin position="1"/>
        <end position="19"/>
    </location>
</feature>
<keyword evidence="3" id="KW-1185">Reference proteome</keyword>
<sequence>MRLLATIITALALFLPALAAVIAERDGPEALEPRRRDKRTYLDRTYFMDCLNRDSTGAVERCYFECQAMARHYPEGGWFEGLNVVLGPDQFMCNRIAEKARRMRKPGEPLRIPDELPVVHIRPEQRRLL</sequence>
<organism evidence="2 3">
    <name type="scientific">Vanrija albida</name>
    <dbReference type="NCBI Taxonomy" id="181172"/>
    <lineage>
        <taxon>Eukaryota</taxon>
        <taxon>Fungi</taxon>
        <taxon>Dikarya</taxon>
        <taxon>Basidiomycota</taxon>
        <taxon>Agaricomycotina</taxon>
        <taxon>Tremellomycetes</taxon>
        <taxon>Trichosporonales</taxon>
        <taxon>Trichosporonaceae</taxon>
        <taxon>Vanrija</taxon>
    </lineage>
</organism>
<feature type="chain" id="PRO_5045280623" evidence="1">
    <location>
        <begin position="20"/>
        <end position="129"/>
    </location>
</feature>
<dbReference type="RefSeq" id="XP_069204936.1">
    <property type="nucleotide sequence ID" value="XM_069356999.1"/>
</dbReference>
<protein>
    <submittedName>
        <fullName evidence="2">Uncharacterized protein</fullName>
    </submittedName>
</protein>
<name>A0ABR3PS90_9TREE</name>
<evidence type="ECO:0000256" key="1">
    <source>
        <dbReference type="SAM" id="SignalP"/>
    </source>
</evidence>
<reference evidence="2 3" key="1">
    <citation type="submission" date="2023-08" db="EMBL/GenBank/DDBJ databases">
        <title>Annotated Genome Sequence of Vanrija albida AlHP1.</title>
        <authorList>
            <person name="Herzog R."/>
        </authorList>
    </citation>
    <scope>NUCLEOTIDE SEQUENCE [LARGE SCALE GENOMIC DNA]</scope>
    <source>
        <strain evidence="2 3">AlHP1</strain>
    </source>
</reference>
<dbReference type="EMBL" id="JBBXJM010000007">
    <property type="protein sequence ID" value="KAL1404992.1"/>
    <property type="molecule type" value="Genomic_DNA"/>
</dbReference>
<gene>
    <name evidence="2" type="ORF">Q8F55_008609</name>
</gene>
<dbReference type="Proteomes" id="UP001565368">
    <property type="component" value="Unassembled WGS sequence"/>
</dbReference>
<proteinExistence type="predicted"/>
<evidence type="ECO:0000313" key="3">
    <source>
        <dbReference type="Proteomes" id="UP001565368"/>
    </source>
</evidence>
<accession>A0ABR3PS90</accession>